<keyword evidence="2" id="KW-1185">Reference proteome</keyword>
<protein>
    <recommendedName>
        <fullName evidence="3">Aminoglycoside phosphotransferase domain-containing protein</fullName>
    </recommendedName>
</protein>
<reference evidence="1" key="1">
    <citation type="journal article" date="2020" name="Stud. Mycol.">
        <title>101 Dothideomycetes genomes: a test case for predicting lifestyles and emergence of pathogens.</title>
        <authorList>
            <person name="Haridas S."/>
            <person name="Albert R."/>
            <person name="Binder M."/>
            <person name="Bloem J."/>
            <person name="Labutti K."/>
            <person name="Salamov A."/>
            <person name="Andreopoulos B."/>
            <person name="Baker S."/>
            <person name="Barry K."/>
            <person name="Bills G."/>
            <person name="Bluhm B."/>
            <person name="Cannon C."/>
            <person name="Castanera R."/>
            <person name="Culley D."/>
            <person name="Daum C."/>
            <person name="Ezra D."/>
            <person name="Gonzalez J."/>
            <person name="Henrissat B."/>
            <person name="Kuo A."/>
            <person name="Liang C."/>
            <person name="Lipzen A."/>
            <person name="Lutzoni F."/>
            <person name="Magnuson J."/>
            <person name="Mondo S."/>
            <person name="Nolan M."/>
            <person name="Ohm R."/>
            <person name="Pangilinan J."/>
            <person name="Park H.-J."/>
            <person name="Ramirez L."/>
            <person name="Alfaro M."/>
            <person name="Sun H."/>
            <person name="Tritt A."/>
            <person name="Yoshinaga Y."/>
            <person name="Zwiers L.-H."/>
            <person name="Turgeon B."/>
            <person name="Goodwin S."/>
            <person name="Spatafora J."/>
            <person name="Crous P."/>
            <person name="Grigoriev I."/>
        </authorList>
    </citation>
    <scope>NUCLEOTIDE SEQUENCE</scope>
    <source>
        <strain evidence="1">CBS 122368</strain>
    </source>
</reference>
<dbReference type="Proteomes" id="UP000800094">
    <property type="component" value="Unassembled WGS sequence"/>
</dbReference>
<name>A0A6A6J5H4_9PLEO</name>
<dbReference type="GeneID" id="54585158"/>
<evidence type="ECO:0000313" key="2">
    <source>
        <dbReference type="Proteomes" id="UP000800094"/>
    </source>
</evidence>
<organism evidence="1 2">
    <name type="scientific">Trematosphaeria pertusa</name>
    <dbReference type="NCBI Taxonomy" id="390896"/>
    <lineage>
        <taxon>Eukaryota</taxon>
        <taxon>Fungi</taxon>
        <taxon>Dikarya</taxon>
        <taxon>Ascomycota</taxon>
        <taxon>Pezizomycotina</taxon>
        <taxon>Dothideomycetes</taxon>
        <taxon>Pleosporomycetidae</taxon>
        <taxon>Pleosporales</taxon>
        <taxon>Massarineae</taxon>
        <taxon>Trematosphaeriaceae</taxon>
        <taxon>Trematosphaeria</taxon>
    </lineage>
</organism>
<dbReference type="RefSeq" id="XP_033692134.1">
    <property type="nucleotide sequence ID" value="XM_033831828.1"/>
</dbReference>
<evidence type="ECO:0008006" key="3">
    <source>
        <dbReference type="Google" id="ProtNLM"/>
    </source>
</evidence>
<accession>A0A6A6J5H4</accession>
<evidence type="ECO:0000313" key="1">
    <source>
        <dbReference type="EMBL" id="KAF2257130.1"/>
    </source>
</evidence>
<dbReference type="OrthoDB" id="3730767at2759"/>
<sequence>MHVDMGPHNIIVSSETNPEIQAVIDWEFVASAPYASLHRTIEMLFHKPAPNGFGPEYEDADELREAFWATIPDRKQRDQSEWFRFGLFMKSEWRPKDVPKDKMQNFWTDNIRVVGDILNKYA</sequence>
<dbReference type="AlphaFoldDB" id="A0A6A6J5H4"/>
<gene>
    <name evidence="1" type="ORF">BU26DRAFT_546273</name>
</gene>
<dbReference type="EMBL" id="ML987189">
    <property type="protein sequence ID" value="KAF2257130.1"/>
    <property type="molecule type" value="Genomic_DNA"/>
</dbReference>
<proteinExistence type="predicted"/>